<feature type="compositionally biased region" description="Basic and acidic residues" evidence="3">
    <location>
        <begin position="234"/>
        <end position="244"/>
    </location>
</feature>
<dbReference type="SUPFAM" id="SSF109709">
    <property type="entry name" value="KorB DNA-binding domain-like"/>
    <property type="match status" value="1"/>
</dbReference>
<gene>
    <name evidence="5" type="ORF">J2T15_003383</name>
</gene>
<organism evidence="5 6">
    <name type="scientific">Paenibacillus harenae</name>
    <dbReference type="NCBI Taxonomy" id="306543"/>
    <lineage>
        <taxon>Bacteria</taxon>
        <taxon>Bacillati</taxon>
        <taxon>Bacillota</taxon>
        <taxon>Bacilli</taxon>
        <taxon>Bacillales</taxon>
        <taxon>Paenibacillaceae</taxon>
        <taxon>Paenibacillus</taxon>
    </lineage>
</organism>
<dbReference type="PANTHER" id="PTHR33375:SF1">
    <property type="entry name" value="CHROMOSOME-PARTITIONING PROTEIN PARB-RELATED"/>
    <property type="match status" value="1"/>
</dbReference>
<evidence type="ECO:0000313" key="5">
    <source>
        <dbReference type="EMBL" id="MDQ0113940.1"/>
    </source>
</evidence>
<comment type="similarity">
    <text evidence="1">Belongs to the ParB family.</text>
</comment>
<dbReference type="Pfam" id="PF02195">
    <property type="entry name" value="ParB_N"/>
    <property type="match status" value="1"/>
</dbReference>
<protein>
    <submittedName>
        <fullName evidence="5">ParB family chromosome partitioning protein</fullName>
    </submittedName>
</protein>
<dbReference type="SUPFAM" id="SSF110849">
    <property type="entry name" value="ParB/Sulfiredoxin"/>
    <property type="match status" value="1"/>
</dbReference>
<dbReference type="Pfam" id="PF17762">
    <property type="entry name" value="HTH_ParB"/>
    <property type="match status" value="1"/>
</dbReference>
<evidence type="ECO:0000313" key="6">
    <source>
        <dbReference type="Proteomes" id="UP001229346"/>
    </source>
</evidence>
<keyword evidence="2" id="KW-0159">Chromosome partition</keyword>
<keyword evidence="6" id="KW-1185">Reference proteome</keyword>
<dbReference type="InterPro" id="IPR050336">
    <property type="entry name" value="Chromosome_partition/occlusion"/>
</dbReference>
<feature type="domain" description="ParB-like N-terminal" evidence="4">
    <location>
        <begin position="4"/>
        <end position="95"/>
    </location>
</feature>
<evidence type="ECO:0000256" key="3">
    <source>
        <dbReference type="SAM" id="MobiDB-lite"/>
    </source>
</evidence>
<proteinExistence type="inferred from homology"/>
<dbReference type="InterPro" id="IPR041468">
    <property type="entry name" value="HTH_ParB/Spo0J"/>
</dbReference>
<accession>A0ABT9U2T5</accession>
<dbReference type="InterPro" id="IPR004437">
    <property type="entry name" value="ParB/RepB/Spo0J"/>
</dbReference>
<dbReference type="EMBL" id="JAUSSU010000006">
    <property type="protein sequence ID" value="MDQ0113940.1"/>
    <property type="molecule type" value="Genomic_DNA"/>
</dbReference>
<dbReference type="InterPro" id="IPR003115">
    <property type="entry name" value="ParB_N"/>
</dbReference>
<reference evidence="5 6" key="1">
    <citation type="submission" date="2023-07" db="EMBL/GenBank/DDBJ databases">
        <title>Sorghum-associated microbial communities from plants grown in Nebraska, USA.</title>
        <authorList>
            <person name="Schachtman D."/>
        </authorList>
    </citation>
    <scope>NUCLEOTIDE SEQUENCE [LARGE SCALE GENOMIC DNA]</scope>
    <source>
        <strain evidence="5 6">CC482</strain>
    </source>
</reference>
<dbReference type="Gene3D" id="3.90.1530.30">
    <property type="match status" value="1"/>
</dbReference>
<feature type="compositionally biased region" description="Low complexity" evidence="3">
    <location>
        <begin position="245"/>
        <end position="263"/>
    </location>
</feature>
<dbReference type="NCBIfam" id="TIGR00180">
    <property type="entry name" value="parB_part"/>
    <property type="match status" value="1"/>
</dbReference>
<evidence type="ECO:0000256" key="1">
    <source>
        <dbReference type="ARBA" id="ARBA00006295"/>
    </source>
</evidence>
<dbReference type="InterPro" id="IPR036086">
    <property type="entry name" value="ParB/Sulfiredoxin_sf"/>
</dbReference>
<comment type="caution">
    <text evidence="5">The sequence shown here is derived from an EMBL/GenBank/DDBJ whole genome shotgun (WGS) entry which is preliminary data.</text>
</comment>
<evidence type="ECO:0000259" key="4">
    <source>
        <dbReference type="SMART" id="SM00470"/>
    </source>
</evidence>
<sequence>MDIIQIATDLIDEDKDQPRYQFDDEALQELMKSIGEIGLLSPIKVRTTGDGRYKIIYGNRRYKACKMLGLPSMPCIVSTVTDEMEIYLEQIAENLTREGFSPIEEAEAFNKLLNDPKFRSSTKYLSGKLGKPESYIKNKCELLKFSNAVKKLIVSGTEIRKDKLTEDQLLPLKDLPMEHRDPIALIAARDELPVSDVKKIAKLFKDKAISESTKAKLLFKTGSGLLETWATHEQNKAERAKPAEPKVAPAAAAPAAELPAAESTTQTAAAAPIEAKLYKLISSIPSHSPLSSSLLASVQNIEAADQLGFKHMLDQLIDTLEKHLAEWNAVKQLISAASEDQASGISNNL</sequence>
<dbReference type="Gene3D" id="1.10.10.2830">
    <property type="match status" value="1"/>
</dbReference>
<evidence type="ECO:0000256" key="2">
    <source>
        <dbReference type="ARBA" id="ARBA00022829"/>
    </source>
</evidence>
<dbReference type="PANTHER" id="PTHR33375">
    <property type="entry name" value="CHROMOSOME-PARTITIONING PROTEIN PARB-RELATED"/>
    <property type="match status" value="1"/>
</dbReference>
<dbReference type="Proteomes" id="UP001229346">
    <property type="component" value="Unassembled WGS sequence"/>
</dbReference>
<feature type="region of interest" description="Disordered" evidence="3">
    <location>
        <begin position="234"/>
        <end position="263"/>
    </location>
</feature>
<name>A0ABT9U2T5_PAEHA</name>
<dbReference type="SMART" id="SM00470">
    <property type="entry name" value="ParB"/>
    <property type="match status" value="1"/>
</dbReference>
<dbReference type="RefSeq" id="WP_307205211.1">
    <property type="nucleotide sequence ID" value="NZ_JAUSSU010000006.1"/>
</dbReference>